<evidence type="ECO:0000313" key="3">
    <source>
        <dbReference type="Proteomes" id="UP000289703"/>
    </source>
</evidence>
<dbReference type="AlphaFoldDB" id="A0A4Q1JHF2"/>
<protein>
    <recommendedName>
        <fullName evidence="1">Ig-like domain-containing protein</fullName>
    </recommendedName>
</protein>
<feature type="domain" description="Ig-like" evidence="1">
    <location>
        <begin position="71"/>
        <end position="121"/>
    </location>
</feature>
<dbReference type="Gene3D" id="2.60.40.10">
    <property type="entry name" value="Immunoglobulins"/>
    <property type="match status" value="1"/>
</dbReference>
<dbReference type="RefSeq" id="WP_206734606.1">
    <property type="nucleotide sequence ID" value="NZ_SAXA01000053.1"/>
</dbReference>
<feature type="domain" description="Ig-like" evidence="1">
    <location>
        <begin position="149"/>
        <end position="195"/>
    </location>
</feature>
<dbReference type="PANTHER" id="PTHR24273:SF32">
    <property type="entry name" value="HYALIN"/>
    <property type="match status" value="1"/>
</dbReference>
<keyword evidence="3" id="KW-1185">Reference proteome</keyword>
<evidence type="ECO:0000313" key="2">
    <source>
        <dbReference type="EMBL" id="RXQ86786.1"/>
    </source>
</evidence>
<dbReference type="Pfam" id="PF12245">
    <property type="entry name" value="Big_3_2"/>
    <property type="match status" value="2"/>
</dbReference>
<proteinExistence type="predicted"/>
<name>A0A4Q1JHF2_9BACT</name>
<feature type="non-terminal residue" evidence="2">
    <location>
        <position position="198"/>
    </location>
</feature>
<sequence length="198" mass="19736">SDNCNVASVVASPASLVSGVNTVTWTVTDDAGNTNTSTQIVTVLDAENPTIATLGPIDVNSDAGVCTYTSSQLTAPTTSDNCNVASVVASPASLVSGANTVTWTVTDDAGNTNTSTQIVTVLDAENPTIATLGPIDVNSDAGVCTYASSQLTAPTTSDNCNVASVVASPASLVSGVNTVTWTVTDDAGNTNTSTQIVT</sequence>
<dbReference type="InterPro" id="IPR013783">
    <property type="entry name" value="Ig-like_fold"/>
</dbReference>
<feature type="non-terminal residue" evidence="2">
    <location>
        <position position="1"/>
    </location>
</feature>
<accession>A0A4Q1JHF2</accession>
<dbReference type="InterPro" id="IPR022038">
    <property type="entry name" value="Ig-like_bact"/>
</dbReference>
<dbReference type="Proteomes" id="UP000289703">
    <property type="component" value="Unassembled WGS sequence"/>
</dbReference>
<comment type="caution">
    <text evidence="2">The sequence shown here is derived from an EMBL/GenBank/DDBJ whole genome shotgun (WGS) entry which is preliminary data.</text>
</comment>
<evidence type="ECO:0000259" key="1">
    <source>
        <dbReference type="Pfam" id="PF12245"/>
    </source>
</evidence>
<dbReference type="EMBL" id="SAXA01000053">
    <property type="protein sequence ID" value="RXQ86786.1"/>
    <property type="molecule type" value="Genomic_DNA"/>
</dbReference>
<organism evidence="2 3">
    <name type="scientific">Ancylomarina salipaludis</name>
    <dbReference type="NCBI Taxonomy" id="2501299"/>
    <lineage>
        <taxon>Bacteria</taxon>
        <taxon>Pseudomonadati</taxon>
        <taxon>Bacteroidota</taxon>
        <taxon>Bacteroidia</taxon>
        <taxon>Marinilabiliales</taxon>
        <taxon>Marinifilaceae</taxon>
        <taxon>Ancylomarina</taxon>
    </lineage>
</organism>
<reference evidence="2 3" key="1">
    <citation type="submission" date="2019-01" db="EMBL/GenBank/DDBJ databases">
        <title>Ancylomarina salipaludis sp. nov., isolated from a salt marsh.</title>
        <authorList>
            <person name="Yoon J.-H."/>
        </authorList>
    </citation>
    <scope>NUCLEOTIDE SEQUENCE [LARGE SCALE GENOMIC DNA]</scope>
    <source>
        <strain evidence="2 3">SHSM-M15</strain>
    </source>
</reference>
<dbReference type="PANTHER" id="PTHR24273">
    <property type="entry name" value="FI04643P-RELATED"/>
    <property type="match status" value="1"/>
</dbReference>
<gene>
    <name evidence="2" type="ORF">EO244_16845</name>
</gene>